<reference evidence="2 3" key="1">
    <citation type="submission" date="2024-01" db="EMBL/GenBank/DDBJ databases">
        <title>The genomes of 5 underutilized Papilionoideae crops provide insights into root nodulation and disease resistanc.</title>
        <authorList>
            <person name="Yuan L."/>
        </authorList>
    </citation>
    <scope>NUCLEOTIDE SEQUENCE [LARGE SCALE GENOMIC DNA]</scope>
    <source>
        <strain evidence="2">ZHUSHIDOU_FW_LH</strain>
        <tissue evidence="2">Leaf</tissue>
    </source>
</reference>
<protein>
    <submittedName>
        <fullName evidence="2">Uncharacterized protein</fullName>
    </submittedName>
</protein>
<dbReference type="AlphaFoldDB" id="A0AAN9IKH6"/>
<gene>
    <name evidence="2" type="ORF">RIF29_09074</name>
</gene>
<comment type="caution">
    <text evidence="2">The sequence shown here is derived from an EMBL/GenBank/DDBJ whole genome shotgun (WGS) entry which is preliminary data.</text>
</comment>
<feature type="region of interest" description="Disordered" evidence="1">
    <location>
        <begin position="45"/>
        <end position="77"/>
    </location>
</feature>
<dbReference type="EMBL" id="JAYWIO010000002">
    <property type="protein sequence ID" value="KAK7281260.1"/>
    <property type="molecule type" value="Genomic_DNA"/>
</dbReference>
<keyword evidence="3" id="KW-1185">Reference proteome</keyword>
<dbReference type="Proteomes" id="UP001372338">
    <property type="component" value="Unassembled WGS sequence"/>
</dbReference>
<evidence type="ECO:0000313" key="2">
    <source>
        <dbReference type="EMBL" id="KAK7281260.1"/>
    </source>
</evidence>
<proteinExistence type="predicted"/>
<organism evidence="2 3">
    <name type="scientific">Crotalaria pallida</name>
    <name type="common">Smooth rattlebox</name>
    <name type="synonym">Crotalaria striata</name>
    <dbReference type="NCBI Taxonomy" id="3830"/>
    <lineage>
        <taxon>Eukaryota</taxon>
        <taxon>Viridiplantae</taxon>
        <taxon>Streptophyta</taxon>
        <taxon>Embryophyta</taxon>
        <taxon>Tracheophyta</taxon>
        <taxon>Spermatophyta</taxon>
        <taxon>Magnoliopsida</taxon>
        <taxon>eudicotyledons</taxon>
        <taxon>Gunneridae</taxon>
        <taxon>Pentapetalae</taxon>
        <taxon>rosids</taxon>
        <taxon>fabids</taxon>
        <taxon>Fabales</taxon>
        <taxon>Fabaceae</taxon>
        <taxon>Papilionoideae</taxon>
        <taxon>50 kb inversion clade</taxon>
        <taxon>genistoids sensu lato</taxon>
        <taxon>core genistoids</taxon>
        <taxon>Crotalarieae</taxon>
        <taxon>Crotalaria</taxon>
    </lineage>
</organism>
<name>A0AAN9IKH6_CROPI</name>
<accession>A0AAN9IKH6</accession>
<sequence length="77" mass="8752">MVCIRYEKYYMEEVQVRAAEEQNNVDSMTEQTVVTRATGKAEAIGKNVKDKSSNSTSTEQDLDTFFLGDLEDNDESF</sequence>
<evidence type="ECO:0000313" key="3">
    <source>
        <dbReference type="Proteomes" id="UP001372338"/>
    </source>
</evidence>
<evidence type="ECO:0000256" key="1">
    <source>
        <dbReference type="SAM" id="MobiDB-lite"/>
    </source>
</evidence>